<dbReference type="InterPro" id="IPR047760">
    <property type="entry name" value="XaxB-like"/>
</dbReference>
<feature type="coiled-coil region" evidence="1">
    <location>
        <begin position="144"/>
        <end position="171"/>
    </location>
</feature>
<dbReference type="NCBIfam" id="NF033927">
    <property type="entry name" value="alph_xenorhab_B"/>
    <property type="match status" value="1"/>
</dbReference>
<gene>
    <name evidence="2" type="ORF">GPJ81_06070</name>
</gene>
<sequence length="332" mass="37945">MLRRTDMDRQTSPEAVVPDVNAMRTLQENISRLLGSDTDSLLPSVREKLGDLLALVRETDALLSDHVLRGVIMLNNQPWPDLLRVGDSASGQRSELEKDMEEDLLRVYSRLDTLCQSIDRKLGRLTAFNLPDVGTRAGMLAKDRDEQKIRVERQLQIVQQLEQRKKDLDELIALFQAPGIKDVIKGLVPREEELDLLFKQVQNPSLDPDLFKQGVKKFNASLDIIGEGRKFSDLLKARDVLVLQIKEQQAVLSTQRQALETIEREISELPGITKVMGWRDKWLIEGRKLHQGWQQRLNIVKSATELRSLSASLDVLRGYLVQVRRVYEQPRG</sequence>
<protein>
    <submittedName>
        <fullName evidence="2">Alpha-xenorhabdolysin family binary toxin subunit B</fullName>
    </submittedName>
</protein>
<keyword evidence="1" id="KW-0175">Coiled coil</keyword>
<evidence type="ECO:0000313" key="2">
    <source>
        <dbReference type="EMBL" id="QGW76260.1"/>
    </source>
</evidence>
<name>A0A6I6GPJ3_9PSED</name>
<dbReference type="Proteomes" id="UP000426235">
    <property type="component" value="Chromosome"/>
</dbReference>
<evidence type="ECO:0000313" key="3">
    <source>
        <dbReference type="Proteomes" id="UP000426235"/>
    </source>
</evidence>
<dbReference type="EMBL" id="CP046621">
    <property type="protein sequence ID" value="QGW76260.1"/>
    <property type="molecule type" value="Genomic_DNA"/>
</dbReference>
<proteinExistence type="predicted"/>
<accession>A0A6I6GPJ3</accession>
<evidence type="ECO:0000256" key="1">
    <source>
        <dbReference type="SAM" id="Coils"/>
    </source>
</evidence>
<reference evidence="2" key="1">
    <citation type="submission" date="2019-12" db="EMBL/GenBank/DDBJ databases">
        <title>Hybrid Genome Assemblies of two High G+C Isolates from Undergraduate Microbiology Courses.</title>
        <authorList>
            <person name="Ne Ville C.J."/>
            <person name="Enright D."/>
            <person name="Hernandez I."/>
            <person name="Dodsworth J."/>
            <person name="Orwin P.M."/>
        </authorList>
    </citation>
    <scope>NUCLEOTIDE SEQUENCE [LARGE SCALE GENOMIC DNA]</scope>
    <source>
        <strain evidence="2">Neo</strain>
    </source>
</reference>
<dbReference type="AlphaFoldDB" id="A0A6I6GPJ3"/>
<organism evidence="2 3">
    <name type="scientific">Pseudomonas alkylphenolica</name>
    <dbReference type="NCBI Taxonomy" id="237609"/>
    <lineage>
        <taxon>Bacteria</taxon>
        <taxon>Pseudomonadati</taxon>
        <taxon>Pseudomonadota</taxon>
        <taxon>Gammaproteobacteria</taxon>
        <taxon>Pseudomonadales</taxon>
        <taxon>Pseudomonadaceae</taxon>
        <taxon>Pseudomonas</taxon>
    </lineage>
</organism>
<keyword evidence="3" id="KW-1185">Reference proteome</keyword>